<dbReference type="EMBL" id="CP011005">
    <property type="protein sequence ID" value="AJT42635.1"/>
    <property type="molecule type" value="Genomic_DNA"/>
</dbReference>
<evidence type="ECO:0000256" key="2">
    <source>
        <dbReference type="ARBA" id="ARBA00023015"/>
    </source>
</evidence>
<gene>
    <name evidence="6" type="ORF">UM93_16250</name>
</gene>
<reference evidence="6 7" key="1">
    <citation type="journal article" date="2015" name="Genome Announc.">
        <title>Complete Genome Sequencing of Protease-Producing Novel Arthrobacter sp. Strain IHBB 11108 Using PacBio Single-Molecule Real-Time Sequencing Technology.</title>
        <authorList>
            <person name="Kiran S."/>
            <person name="Swarnkar M.K."/>
            <person name="Pal M."/>
            <person name="Thakur R."/>
            <person name="Tewari R."/>
            <person name="Singh A.K."/>
            <person name="Gulati A."/>
        </authorList>
    </citation>
    <scope>NUCLEOTIDE SEQUENCE [LARGE SCALE GENOMIC DNA]</scope>
    <source>
        <strain evidence="6 7">IHBB 11108</strain>
    </source>
</reference>
<evidence type="ECO:0000313" key="6">
    <source>
        <dbReference type="EMBL" id="AJT42635.1"/>
    </source>
</evidence>
<dbReference type="AlphaFoldDB" id="A0A0D4C2M4"/>
<keyword evidence="4" id="KW-0804">Transcription</keyword>
<proteinExistence type="predicted"/>
<keyword evidence="1" id="KW-0678">Repressor</keyword>
<dbReference type="SUPFAM" id="SSF46955">
    <property type="entry name" value="Putative DNA-binding domain"/>
    <property type="match status" value="1"/>
</dbReference>
<dbReference type="GO" id="GO:0003677">
    <property type="term" value="F:DNA binding"/>
    <property type="evidence" value="ECO:0007669"/>
    <property type="project" value="UniProtKB-KW"/>
</dbReference>
<dbReference type="InterPro" id="IPR047057">
    <property type="entry name" value="MerR_fam"/>
</dbReference>
<evidence type="ECO:0000259" key="5">
    <source>
        <dbReference type="PROSITE" id="PS50937"/>
    </source>
</evidence>
<dbReference type="GO" id="GO:0003700">
    <property type="term" value="F:DNA-binding transcription factor activity"/>
    <property type="evidence" value="ECO:0007669"/>
    <property type="project" value="InterPro"/>
</dbReference>
<evidence type="ECO:0000313" key="7">
    <source>
        <dbReference type="Proteomes" id="UP000061839"/>
    </source>
</evidence>
<evidence type="ECO:0000256" key="1">
    <source>
        <dbReference type="ARBA" id="ARBA00022491"/>
    </source>
</evidence>
<dbReference type="CDD" id="cd00592">
    <property type="entry name" value="HTH_MerR-like"/>
    <property type="match status" value="1"/>
</dbReference>
<dbReference type="PROSITE" id="PS50937">
    <property type="entry name" value="HTH_MERR_2"/>
    <property type="match status" value="1"/>
</dbReference>
<dbReference type="PANTHER" id="PTHR30204">
    <property type="entry name" value="REDOX-CYCLING DRUG-SENSING TRANSCRIPTIONAL ACTIVATOR SOXR"/>
    <property type="match status" value="1"/>
</dbReference>
<feature type="domain" description="HTH merR-type" evidence="5">
    <location>
        <begin position="1"/>
        <end position="70"/>
    </location>
</feature>
<protein>
    <submittedName>
        <fullName evidence="6">Transcriptional regulator</fullName>
    </submittedName>
</protein>
<dbReference type="PATRIC" id="fig|1618207.4.peg.3302"/>
<dbReference type="InterPro" id="IPR009061">
    <property type="entry name" value="DNA-bd_dom_put_sf"/>
</dbReference>
<keyword evidence="3" id="KW-0238">DNA-binding</keyword>
<keyword evidence="7" id="KW-1185">Reference proteome</keyword>
<accession>A0A0D4C2M4</accession>
<keyword evidence="2" id="KW-0805">Transcription regulation</keyword>
<dbReference type="OrthoDB" id="7849865at2"/>
<dbReference type="KEGG" id="ari:UM93_16250"/>
<evidence type="ECO:0000256" key="3">
    <source>
        <dbReference type="ARBA" id="ARBA00023125"/>
    </source>
</evidence>
<name>A0A0D4C2M4_9MICC</name>
<organism evidence="6 7">
    <name type="scientific">Psychromicrobium lacuslunae</name>
    <dbReference type="NCBI Taxonomy" id="1618207"/>
    <lineage>
        <taxon>Bacteria</taxon>
        <taxon>Bacillati</taxon>
        <taxon>Actinomycetota</taxon>
        <taxon>Actinomycetes</taxon>
        <taxon>Micrococcales</taxon>
        <taxon>Micrococcaceae</taxon>
        <taxon>Psychromicrobium</taxon>
    </lineage>
</organism>
<dbReference type="PRINTS" id="PR00040">
    <property type="entry name" value="HTHMERR"/>
</dbReference>
<dbReference type="HOGENOM" id="CLU_060077_5_2_11"/>
<dbReference type="SMART" id="SM00422">
    <property type="entry name" value="HTH_MERR"/>
    <property type="match status" value="1"/>
</dbReference>
<dbReference type="RefSeq" id="WP_045076516.1">
    <property type="nucleotide sequence ID" value="NZ_CP011005.1"/>
</dbReference>
<evidence type="ECO:0000256" key="4">
    <source>
        <dbReference type="ARBA" id="ARBA00023163"/>
    </source>
</evidence>
<dbReference type="STRING" id="1618207.UM93_16250"/>
<dbReference type="Pfam" id="PF13411">
    <property type="entry name" value="MerR_1"/>
    <property type="match status" value="1"/>
</dbReference>
<dbReference type="PANTHER" id="PTHR30204:SF69">
    <property type="entry name" value="MERR-FAMILY TRANSCRIPTIONAL REGULATOR"/>
    <property type="match status" value="1"/>
</dbReference>
<sequence length="124" mass="13820">MAKTVGEAAASLGVEAHVLRHWEEVGALRVPRNSNNYRLYDEEALDSARTVLKLRSVGLSLPEVVAAMSAEKSTAQALVKAKITKLQAEILTRQQAITYLQHTVECRHRYLDDCPDCLGFVREK</sequence>
<dbReference type="InterPro" id="IPR000551">
    <property type="entry name" value="MerR-type_HTH_dom"/>
</dbReference>
<dbReference type="Proteomes" id="UP000061839">
    <property type="component" value="Chromosome"/>
</dbReference>
<dbReference type="Gene3D" id="1.10.1660.10">
    <property type="match status" value="1"/>
</dbReference>